<comment type="caution">
    <text evidence="3">The sequence shown here is derived from an EMBL/GenBank/DDBJ whole genome shotgun (WGS) entry which is preliminary data.</text>
</comment>
<feature type="region of interest" description="Disordered" evidence="1">
    <location>
        <begin position="1"/>
        <end position="26"/>
    </location>
</feature>
<name>A0A261EXW9_9BIFI</name>
<keyword evidence="2" id="KW-1133">Transmembrane helix</keyword>
<evidence type="ECO:0000256" key="1">
    <source>
        <dbReference type="SAM" id="MobiDB-lite"/>
    </source>
</evidence>
<keyword evidence="2" id="KW-0472">Membrane</keyword>
<evidence type="ECO:0000313" key="4">
    <source>
        <dbReference type="Proteomes" id="UP000216454"/>
    </source>
</evidence>
<dbReference type="EMBL" id="MWWQ01000007">
    <property type="protein sequence ID" value="OZG51683.1"/>
    <property type="molecule type" value="Genomic_DNA"/>
</dbReference>
<dbReference type="RefSeq" id="WP_094691254.1">
    <property type="nucleotide sequence ID" value="NZ_MWWQ01000007.1"/>
</dbReference>
<dbReference type="AlphaFoldDB" id="A0A261EXW9"/>
<evidence type="ECO:0000313" key="3">
    <source>
        <dbReference type="EMBL" id="OZG51683.1"/>
    </source>
</evidence>
<accession>A0A261EXW9</accession>
<evidence type="ECO:0000256" key="2">
    <source>
        <dbReference type="SAM" id="Phobius"/>
    </source>
</evidence>
<keyword evidence="2" id="KW-0812">Transmembrane</keyword>
<proteinExistence type="predicted"/>
<feature type="transmembrane region" description="Helical" evidence="2">
    <location>
        <begin position="38"/>
        <end position="57"/>
    </location>
</feature>
<sequence>MMHPVKSKKTLDDHSRMASRPRGRVADGRARRNWRTAFFAELVVFVVLLAPLVWQLVYPSLSPEVVLTSVSPDGGYTLQVAKHPAFGRRVPVDVTLRTTDSDGGYRGREASRSFAVSRGSGFPEGLRARWDGGGVVVFLPSDENRPVAVRLDFDMCLSLE</sequence>
<protein>
    <submittedName>
        <fullName evidence="3">Uncharacterized protein</fullName>
    </submittedName>
</protein>
<dbReference type="Proteomes" id="UP000216454">
    <property type="component" value="Unassembled WGS sequence"/>
</dbReference>
<organism evidence="3 4">
    <name type="scientific">Pseudoscardovia suis</name>
    <dbReference type="NCBI Taxonomy" id="987063"/>
    <lineage>
        <taxon>Bacteria</taxon>
        <taxon>Bacillati</taxon>
        <taxon>Actinomycetota</taxon>
        <taxon>Actinomycetes</taxon>
        <taxon>Bifidobacteriales</taxon>
        <taxon>Bifidobacteriaceae</taxon>
        <taxon>Pseudoscardovia</taxon>
    </lineage>
</organism>
<keyword evidence="4" id="KW-1185">Reference proteome</keyword>
<reference evidence="3 4" key="1">
    <citation type="journal article" date="2017" name="BMC Genomics">
        <title>Comparative genomic and phylogenomic analyses of the Bifidobacteriaceae family.</title>
        <authorList>
            <person name="Lugli G.A."/>
            <person name="Milani C."/>
            <person name="Turroni F."/>
            <person name="Duranti S."/>
            <person name="Mancabelli L."/>
            <person name="Mangifesta M."/>
            <person name="Ferrario C."/>
            <person name="Modesto M."/>
            <person name="Mattarelli P."/>
            <person name="Jiri K."/>
            <person name="van Sinderen D."/>
            <person name="Ventura M."/>
        </authorList>
    </citation>
    <scope>NUCLEOTIDE SEQUENCE [LARGE SCALE GENOMIC DNA]</scope>
    <source>
        <strain evidence="3 4">DSM 24744</strain>
    </source>
</reference>
<gene>
    <name evidence="3" type="ORF">PSSU_0890</name>
</gene>